<evidence type="ECO:0000256" key="3">
    <source>
        <dbReference type="ARBA" id="ARBA00022729"/>
    </source>
</evidence>
<dbReference type="Proteomes" id="UP000077266">
    <property type="component" value="Unassembled WGS sequence"/>
</dbReference>
<evidence type="ECO:0000313" key="9">
    <source>
        <dbReference type="Proteomes" id="UP000077266"/>
    </source>
</evidence>
<keyword evidence="9" id="KW-1185">Reference proteome</keyword>
<name>A0A165PLV5_EXIGL</name>
<evidence type="ECO:0000256" key="5">
    <source>
        <dbReference type="SAM" id="MobiDB-lite"/>
    </source>
</evidence>
<keyword evidence="4" id="KW-1015">Disulfide bond</keyword>
<feature type="signal peptide" evidence="6">
    <location>
        <begin position="1"/>
        <end position="20"/>
    </location>
</feature>
<reference evidence="8 9" key="1">
    <citation type="journal article" date="2016" name="Mol. Biol. Evol.">
        <title>Comparative Genomics of Early-Diverging Mushroom-Forming Fungi Provides Insights into the Origins of Lignocellulose Decay Capabilities.</title>
        <authorList>
            <person name="Nagy L.G."/>
            <person name="Riley R."/>
            <person name="Tritt A."/>
            <person name="Adam C."/>
            <person name="Daum C."/>
            <person name="Floudas D."/>
            <person name="Sun H."/>
            <person name="Yadav J.S."/>
            <person name="Pangilinan J."/>
            <person name="Larsson K.H."/>
            <person name="Matsuura K."/>
            <person name="Barry K."/>
            <person name="Labutti K."/>
            <person name="Kuo R."/>
            <person name="Ohm R.A."/>
            <person name="Bhattacharya S.S."/>
            <person name="Shirouzu T."/>
            <person name="Yoshinaga Y."/>
            <person name="Martin F.M."/>
            <person name="Grigoriev I.V."/>
            <person name="Hibbett D.S."/>
        </authorList>
    </citation>
    <scope>NUCLEOTIDE SEQUENCE [LARGE SCALE GENOMIC DNA]</scope>
    <source>
        <strain evidence="8 9">HHB12029</strain>
    </source>
</reference>
<dbReference type="EMBL" id="KV425888">
    <property type="protein sequence ID" value="KZW02357.1"/>
    <property type="molecule type" value="Genomic_DNA"/>
</dbReference>
<dbReference type="PROSITE" id="PS52012">
    <property type="entry name" value="CFEM"/>
    <property type="match status" value="1"/>
</dbReference>
<keyword evidence="2" id="KW-0964">Secreted</keyword>
<dbReference type="GO" id="GO:0005576">
    <property type="term" value="C:extracellular region"/>
    <property type="evidence" value="ECO:0007669"/>
    <property type="project" value="UniProtKB-SubCell"/>
</dbReference>
<comment type="subcellular location">
    <subcellularLocation>
        <location evidence="1">Secreted</location>
    </subcellularLocation>
</comment>
<protein>
    <recommendedName>
        <fullName evidence="7">CFEM domain-containing protein</fullName>
    </recommendedName>
</protein>
<evidence type="ECO:0000259" key="7">
    <source>
        <dbReference type="PROSITE" id="PS52012"/>
    </source>
</evidence>
<organism evidence="8 9">
    <name type="scientific">Exidia glandulosa HHB12029</name>
    <dbReference type="NCBI Taxonomy" id="1314781"/>
    <lineage>
        <taxon>Eukaryota</taxon>
        <taxon>Fungi</taxon>
        <taxon>Dikarya</taxon>
        <taxon>Basidiomycota</taxon>
        <taxon>Agaricomycotina</taxon>
        <taxon>Agaricomycetes</taxon>
        <taxon>Auriculariales</taxon>
        <taxon>Exidiaceae</taxon>
        <taxon>Exidia</taxon>
    </lineage>
</organism>
<gene>
    <name evidence="8" type="ORF">EXIGLDRAFT_744555</name>
</gene>
<proteinExistence type="predicted"/>
<evidence type="ECO:0000256" key="4">
    <source>
        <dbReference type="ARBA" id="ARBA00023157"/>
    </source>
</evidence>
<dbReference type="AlphaFoldDB" id="A0A165PLV5"/>
<keyword evidence="3 6" id="KW-0732">Signal</keyword>
<dbReference type="InterPro" id="IPR008427">
    <property type="entry name" value="Extracellular_membr_CFEM_dom"/>
</dbReference>
<feature type="region of interest" description="Disordered" evidence="5">
    <location>
        <begin position="96"/>
        <end position="121"/>
    </location>
</feature>
<feature type="chain" id="PRO_5007864262" description="CFEM domain-containing protein" evidence="6">
    <location>
        <begin position="21"/>
        <end position="152"/>
    </location>
</feature>
<evidence type="ECO:0000256" key="2">
    <source>
        <dbReference type="ARBA" id="ARBA00022525"/>
    </source>
</evidence>
<accession>A0A165PLV5</accession>
<feature type="domain" description="CFEM" evidence="7">
    <location>
        <begin position="2"/>
        <end position="119"/>
    </location>
</feature>
<evidence type="ECO:0000256" key="6">
    <source>
        <dbReference type="SAM" id="SignalP"/>
    </source>
</evidence>
<evidence type="ECO:0000313" key="8">
    <source>
        <dbReference type="EMBL" id="KZW02357.1"/>
    </source>
</evidence>
<evidence type="ECO:0000256" key="1">
    <source>
        <dbReference type="ARBA" id="ARBA00004613"/>
    </source>
</evidence>
<sequence length="152" mass="15535">MRVRSYVATLLLSAALLANAQNETSSSATECVVSCGVDAVHASGCNPDAADYTSCACTSEVYLSTFDACMQLDCPGRFHDEGLQLFNQTCASGGTGAQVPQSSHSGDGNSTSTSAEDNTTSDTTGAAWIVQAGNGWAIGLLILAMLQSAVVL</sequence>
<dbReference type="InParanoid" id="A0A165PLV5"/>